<keyword evidence="3" id="KW-1185">Reference proteome</keyword>
<accession>A0A919KJ71</accession>
<sequence>MRHSTHHPALSPSLPFPRKREPGGAGPPKAAALDSRLRGNGAPKGPRNRLPAAEEAQ</sequence>
<dbReference type="Proteomes" id="UP000623958">
    <property type="component" value="Unassembled WGS sequence"/>
</dbReference>
<name>A0A919KJ71_9XANT</name>
<comment type="caution">
    <text evidence="2">The sequence shown here is derived from an EMBL/GenBank/DDBJ whole genome shotgun (WGS) entry which is preliminary data.</text>
</comment>
<feature type="region of interest" description="Disordered" evidence="1">
    <location>
        <begin position="1"/>
        <end position="57"/>
    </location>
</feature>
<evidence type="ECO:0000313" key="2">
    <source>
        <dbReference type="EMBL" id="GHH58451.1"/>
    </source>
</evidence>
<proteinExistence type="predicted"/>
<dbReference type="EMBL" id="BNBA01000030">
    <property type="protein sequence ID" value="GHH58451.1"/>
    <property type="molecule type" value="Genomic_DNA"/>
</dbReference>
<evidence type="ECO:0000313" key="3">
    <source>
        <dbReference type="Proteomes" id="UP000623958"/>
    </source>
</evidence>
<gene>
    <name evidence="2" type="ORF">GCM10009090_31280</name>
</gene>
<organism evidence="2 3">
    <name type="scientific">Xanthomonas boreopolis</name>
    <dbReference type="NCBI Taxonomy" id="86183"/>
    <lineage>
        <taxon>Bacteria</taxon>
        <taxon>Pseudomonadati</taxon>
        <taxon>Pseudomonadota</taxon>
        <taxon>Gammaproteobacteria</taxon>
        <taxon>Lysobacterales</taxon>
        <taxon>Lysobacteraceae</taxon>
        <taxon>Xanthomonas</taxon>
    </lineage>
</organism>
<reference evidence="2" key="1">
    <citation type="journal article" date="2014" name="Int. J. Syst. Evol. Microbiol.">
        <title>Complete genome sequence of Corynebacterium casei LMG S-19264T (=DSM 44701T), isolated from a smear-ripened cheese.</title>
        <authorList>
            <consortium name="US DOE Joint Genome Institute (JGI-PGF)"/>
            <person name="Walter F."/>
            <person name="Albersmeier A."/>
            <person name="Kalinowski J."/>
            <person name="Ruckert C."/>
        </authorList>
    </citation>
    <scope>NUCLEOTIDE SEQUENCE</scope>
    <source>
        <strain evidence="2">JCM 13306</strain>
    </source>
</reference>
<evidence type="ECO:0000256" key="1">
    <source>
        <dbReference type="SAM" id="MobiDB-lite"/>
    </source>
</evidence>
<reference evidence="2" key="2">
    <citation type="submission" date="2020-09" db="EMBL/GenBank/DDBJ databases">
        <authorList>
            <person name="Sun Q."/>
            <person name="Ohkuma M."/>
        </authorList>
    </citation>
    <scope>NUCLEOTIDE SEQUENCE</scope>
    <source>
        <strain evidence="2">JCM 13306</strain>
    </source>
</reference>
<protein>
    <submittedName>
        <fullName evidence="2">Uncharacterized protein</fullName>
    </submittedName>
</protein>
<dbReference type="AlphaFoldDB" id="A0A919KJ71"/>